<dbReference type="GO" id="GO:0006006">
    <property type="term" value="P:glucose metabolic process"/>
    <property type="evidence" value="ECO:0007669"/>
    <property type="project" value="TreeGrafter"/>
</dbReference>
<dbReference type="InterPro" id="IPR011013">
    <property type="entry name" value="Gal_mutarotase_sf_dom"/>
</dbReference>
<dbReference type="RefSeq" id="WP_125295037.1">
    <property type="nucleotide sequence ID" value="NZ_JAPTZM010000012.1"/>
</dbReference>
<dbReference type="InterPro" id="IPR008183">
    <property type="entry name" value="Aldose_1/G6P_1-epimerase"/>
</dbReference>
<dbReference type="SUPFAM" id="SSF74650">
    <property type="entry name" value="Galactose mutarotase-like"/>
    <property type="match status" value="1"/>
</dbReference>
<evidence type="ECO:0000313" key="2">
    <source>
        <dbReference type="EMBL" id="RSE22736.1"/>
    </source>
</evidence>
<dbReference type="PANTHER" id="PTHR10091:SF0">
    <property type="entry name" value="GALACTOSE MUTAROTASE"/>
    <property type="match status" value="1"/>
</dbReference>
<reference evidence="1 4" key="2">
    <citation type="submission" date="2023-10" db="EMBL/GenBank/DDBJ databases">
        <authorList>
            <person name="Dale J."/>
        </authorList>
    </citation>
    <scope>NUCLEOTIDE SEQUENCE [LARGE SCALE GENOMIC DNA]</scope>
    <source>
        <strain evidence="1 4">2023EL-00970</strain>
    </source>
</reference>
<keyword evidence="4" id="KW-1185">Reference proteome</keyword>
<proteinExistence type="predicted"/>
<dbReference type="OrthoDB" id="9808779at2"/>
<sequence>MQKSGKTLVLNAGEYQAKIVTVGAGIAELTRRGRHLVIPHHPDDMPLAHLGKVLVPWPNRIANGCYRYDGVEYQLAINDRASQSAIHGLLAWRDWQICDCSETAVTLSVFLPPHYGYPFMLMTEIRYQLDAETGLSACITTTNPGDTAAPYGAGVHPYLTCNLASTDSCELTLPLTADVPPALDYRKSRKIGPAQIDHTFKTTGAEWEVRLVSQQQRMAVWLRSAQPWLQIYTADKLNRKGLAAEPMSCPPDAFNSGLDVVLLAPGESHRFSFTLGGE</sequence>
<dbReference type="CDD" id="cd09022">
    <property type="entry name" value="Aldose_epim_Ec_YihR"/>
    <property type="match status" value="1"/>
</dbReference>
<dbReference type="Proteomes" id="UP000275331">
    <property type="component" value="Unassembled WGS sequence"/>
</dbReference>
<dbReference type="InterPro" id="IPR037480">
    <property type="entry name" value="YihR-like"/>
</dbReference>
<dbReference type="EMBL" id="RHXB01000016">
    <property type="protein sequence ID" value="RSE22736.1"/>
    <property type="molecule type" value="Genomic_DNA"/>
</dbReference>
<dbReference type="InterPro" id="IPR014718">
    <property type="entry name" value="GH-type_carb-bd"/>
</dbReference>
<name>A0A427UQG8_9ENTR</name>
<dbReference type="PANTHER" id="PTHR10091">
    <property type="entry name" value="ALDOSE-1-EPIMERASE"/>
    <property type="match status" value="1"/>
</dbReference>
<evidence type="ECO:0000313" key="1">
    <source>
        <dbReference type="EMBL" id="MDV7024197.1"/>
    </source>
</evidence>
<dbReference type="GO" id="GO:0033499">
    <property type="term" value="P:galactose catabolic process via UDP-galactose, Leloir pathway"/>
    <property type="evidence" value="ECO:0007669"/>
    <property type="project" value="TreeGrafter"/>
</dbReference>
<protein>
    <submittedName>
        <fullName evidence="2">Aldose-1-epimerase</fullName>
    </submittedName>
</protein>
<evidence type="ECO:0000313" key="4">
    <source>
        <dbReference type="Proteomes" id="UP001187066"/>
    </source>
</evidence>
<dbReference type="Pfam" id="PF01263">
    <property type="entry name" value="Aldose_epim"/>
    <property type="match status" value="1"/>
</dbReference>
<evidence type="ECO:0000313" key="3">
    <source>
        <dbReference type="Proteomes" id="UP000275331"/>
    </source>
</evidence>
<gene>
    <name evidence="2" type="ORF">EGT71_20295</name>
    <name evidence="1" type="ORF">R4P48_16115</name>
</gene>
<dbReference type="AlphaFoldDB" id="A0A427UQG8"/>
<dbReference type="GO" id="GO:0004034">
    <property type="term" value="F:aldose 1-epimerase activity"/>
    <property type="evidence" value="ECO:0007669"/>
    <property type="project" value="TreeGrafter"/>
</dbReference>
<dbReference type="Proteomes" id="UP001187066">
    <property type="component" value="Unassembled WGS sequence"/>
</dbReference>
<dbReference type="EMBL" id="JAWLOF010000012">
    <property type="protein sequence ID" value="MDV7024197.1"/>
    <property type="molecule type" value="Genomic_DNA"/>
</dbReference>
<dbReference type="NCBIfam" id="NF011719">
    <property type="entry name" value="PRK15172.1"/>
    <property type="match status" value="1"/>
</dbReference>
<accession>A0A427UQG8</accession>
<comment type="caution">
    <text evidence="2">The sequence shown here is derived from an EMBL/GenBank/DDBJ whole genome shotgun (WGS) entry which is preliminary data.</text>
</comment>
<dbReference type="GO" id="GO:0030246">
    <property type="term" value="F:carbohydrate binding"/>
    <property type="evidence" value="ECO:0007669"/>
    <property type="project" value="InterPro"/>
</dbReference>
<organism evidence="2 3">
    <name type="scientific">Atlantibacter subterraneus</name>
    <dbReference type="NCBI Taxonomy" id="255519"/>
    <lineage>
        <taxon>Bacteria</taxon>
        <taxon>Pseudomonadati</taxon>
        <taxon>Pseudomonadota</taxon>
        <taxon>Gammaproteobacteria</taxon>
        <taxon>Enterobacterales</taxon>
        <taxon>Enterobacteriaceae</taxon>
        <taxon>Atlantibacter</taxon>
    </lineage>
</organism>
<dbReference type="Gene3D" id="2.70.98.10">
    <property type="match status" value="1"/>
</dbReference>
<reference evidence="2 3" key="1">
    <citation type="submission" date="2018-10" db="EMBL/GenBank/DDBJ databases">
        <title>Transmission dynamics of multidrug resistant bacteria on intensive care unit surfaces.</title>
        <authorList>
            <person name="D'Souza A.W."/>
            <person name="Potter R.F."/>
            <person name="Wallace M."/>
            <person name="Shupe A."/>
            <person name="Patel S."/>
            <person name="Sun S."/>
            <person name="Gul D."/>
            <person name="Kwon J.H."/>
            <person name="Andleeb S."/>
            <person name="Burnham C.-A.D."/>
            <person name="Dantas G."/>
        </authorList>
    </citation>
    <scope>NUCLEOTIDE SEQUENCE [LARGE SCALE GENOMIC DNA]</scope>
    <source>
        <strain evidence="2 3">AS_373</strain>
    </source>
</reference>